<organism evidence="1 2">
    <name type="scientific">Psilocybe cubensis</name>
    <name type="common">Psychedelic mushroom</name>
    <name type="synonym">Stropharia cubensis</name>
    <dbReference type="NCBI Taxonomy" id="181762"/>
    <lineage>
        <taxon>Eukaryota</taxon>
        <taxon>Fungi</taxon>
        <taxon>Dikarya</taxon>
        <taxon>Basidiomycota</taxon>
        <taxon>Agaricomycotina</taxon>
        <taxon>Agaricomycetes</taxon>
        <taxon>Agaricomycetidae</taxon>
        <taxon>Agaricales</taxon>
        <taxon>Agaricineae</taxon>
        <taxon>Strophariaceae</taxon>
        <taxon>Psilocybe</taxon>
    </lineage>
</organism>
<dbReference type="EMBL" id="JAFIQS020000002">
    <property type="protein sequence ID" value="KAH9484954.1"/>
    <property type="molecule type" value="Genomic_DNA"/>
</dbReference>
<name>A0ACB8HCN7_PSICU</name>
<keyword evidence="2" id="KW-1185">Reference proteome</keyword>
<protein>
    <submittedName>
        <fullName evidence="1">Mitochondrial transcription factor 1</fullName>
    </submittedName>
</protein>
<dbReference type="Proteomes" id="UP000664032">
    <property type="component" value="Unassembled WGS sequence"/>
</dbReference>
<sequence length="528" mass="59749">MATVQFSRTLWQYSRCARLDLERSMVSSSSFLQRRSTFATVSSSHLNDIQSEASQSSYSDEHSELTEGVDFPKQRKRRVNADLGADVLSASEKQKRKETLKELVNAIHARAAADVSGSLSPSEIADLSKEPASLHSVEGSELLAGIEIRQRRKRRTKAEMLAAAAEQEIEIRQRRKRRTKAEMLAAAAEQEALNPKPRRRRRSGETEETPTLGRPPGKGYRKPLPRPQRKSSSGTQLINMETDNPSGEIPFLNLPPMAQWKEVFSHVRESKRPTLRNPETALMLADKIIPEGSKDKVIIEAFSVHPTLHFIMQMGSGVDGELVGAQLLRTVPDRQWLFKFGRMPMNFILPDRMWERFKAPEAVTKLGQARCKVSVMAQAVAHLSQTVPYDALQPYGEHFHPERYNTFEEKTFNLEKRRAGSPRVAGGFLPMAQPVILPGDLDYWDYVVRKLFVVKATPLERSISALGPGAYNMMKYLTNPEDPSKPFDVTKSPRSFTIQDWNAVVQAFIKWPFRPTDLGIEQMFSKKM</sequence>
<gene>
    <name evidence="1" type="ORF">JR316_0001858</name>
</gene>
<accession>A0ACB8HCN7</accession>
<proteinExistence type="predicted"/>
<evidence type="ECO:0000313" key="1">
    <source>
        <dbReference type="EMBL" id="KAH9484954.1"/>
    </source>
</evidence>
<comment type="caution">
    <text evidence="1">The sequence shown here is derived from an EMBL/GenBank/DDBJ whole genome shotgun (WGS) entry which is preliminary data.</text>
</comment>
<evidence type="ECO:0000313" key="2">
    <source>
        <dbReference type="Proteomes" id="UP000664032"/>
    </source>
</evidence>
<reference evidence="1" key="1">
    <citation type="submission" date="2021-10" db="EMBL/GenBank/DDBJ databases">
        <title>Psilocybe cubensis genome.</title>
        <authorList>
            <person name="Mckernan K.J."/>
            <person name="Crawford S."/>
            <person name="Trippe A."/>
            <person name="Kane L.T."/>
            <person name="Mclaughlin S."/>
        </authorList>
    </citation>
    <scope>NUCLEOTIDE SEQUENCE</scope>
    <source>
        <strain evidence="1">MGC-MH-2018</strain>
    </source>
</reference>